<name>A0A0N4XGE3_NIPBR</name>
<dbReference type="WBParaSite" id="NBR_0000159501-mRNA-1">
    <property type="protein sequence ID" value="NBR_0000159501-mRNA-1"/>
    <property type="gene ID" value="NBR_0000159501"/>
</dbReference>
<evidence type="ECO:0000313" key="1">
    <source>
        <dbReference type="EMBL" id="VDL65135.1"/>
    </source>
</evidence>
<dbReference type="Proteomes" id="UP000271162">
    <property type="component" value="Unassembled WGS sequence"/>
</dbReference>
<organism evidence="3">
    <name type="scientific">Nippostrongylus brasiliensis</name>
    <name type="common">Rat hookworm</name>
    <dbReference type="NCBI Taxonomy" id="27835"/>
    <lineage>
        <taxon>Eukaryota</taxon>
        <taxon>Metazoa</taxon>
        <taxon>Ecdysozoa</taxon>
        <taxon>Nematoda</taxon>
        <taxon>Chromadorea</taxon>
        <taxon>Rhabditida</taxon>
        <taxon>Rhabditina</taxon>
        <taxon>Rhabditomorpha</taxon>
        <taxon>Strongyloidea</taxon>
        <taxon>Heligmosomidae</taxon>
        <taxon>Nippostrongylus</taxon>
    </lineage>
</organism>
<sequence length="127" mass="14580">MFRMTRATSYRTPKVLCTGGRDSQERPTVSPSNWEDLDRIRDVRLSSLQSPWIQDIGLVEICVHHLDDEECHRTRAETDRARGLAKVKCPVCDDVIITHKELAKHCLQVHPEDGVESRPQDYSAIKE</sequence>
<keyword evidence="2" id="KW-1185">Reference proteome</keyword>
<proteinExistence type="predicted"/>
<protein>
    <submittedName>
        <fullName evidence="3">C2H2-type domain-containing protein</fullName>
    </submittedName>
</protein>
<evidence type="ECO:0000313" key="2">
    <source>
        <dbReference type="Proteomes" id="UP000271162"/>
    </source>
</evidence>
<reference evidence="1 2" key="2">
    <citation type="submission" date="2018-11" db="EMBL/GenBank/DDBJ databases">
        <authorList>
            <consortium name="Pathogen Informatics"/>
        </authorList>
    </citation>
    <scope>NUCLEOTIDE SEQUENCE [LARGE SCALE GENOMIC DNA]</scope>
</reference>
<dbReference type="EMBL" id="UYSL01001353">
    <property type="protein sequence ID" value="VDL65135.1"/>
    <property type="molecule type" value="Genomic_DNA"/>
</dbReference>
<dbReference type="AlphaFoldDB" id="A0A0N4XGE3"/>
<evidence type="ECO:0000313" key="3">
    <source>
        <dbReference type="WBParaSite" id="NBR_0000159501-mRNA-1"/>
    </source>
</evidence>
<accession>A0A0N4XGE3</accession>
<reference evidence="3" key="1">
    <citation type="submission" date="2017-02" db="UniProtKB">
        <authorList>
            <consortium name="WormBaseParasite"/>
        </authorList>
    </citation>
    <scope>IDENTIFICATION</scope>
</reference>
<gene>
    <name evidence="1" type="ORF">NBR_LOCUS1596</name>
</gene>